<dbReference type="GO" id="GO:0009279">
    <property type="term" value="C:cell outer membrane"/>
    <property type="evidence" value="ECO:0007669"/>
    <property type="project" value="UniProtKB-SubCell"/>
</dbReference>
<dbReference type="PROSITE" id="PS52016">
    <property type="entry name" value="TONB_DEPENDENT_REC_3"/>
    <property type="match status" value="1"/>
</dbReference>
<dbReference type="InterPro" id="IPR037066">
    <property type="entry name" value="Plug_dom_sf"/>
</dbReference>
<dbReference type="Proteomes" id="UP000282759">
    <property type="component" value="Unassembled WGS sequence"/>
</dbReference>
<evidence type="ECO:0000256" key="10">
    <source>
        <dbReference type="SAM" id="SignalP"/>
    </source>
</evidence>
<evidence type="ECO:0000256" key="1">
    <source>
        <dbReference type="ARBA" id="ARBA00004571"/>
    </source>
</evidence>
<protein>
    <submittedName>
        <fullName evidence="13">TonB-dependent receptor</fullName>
    </submittedName>
</protein>
<keyword evidence="7 8" id="KW-0998">Cell outer membrane</keyword>
<organism evidence="13 14">
    <name type="scientific">Mucilaginibacter limnophilus</name>
    <dbReference type="NCBI Taxonomy" id="1932778"/>
    <lineage>
        <taxon>Bacteria</taxon>
        <taxon>Pseudomonadati</taxon>
        <taxon>Bacteroidota</taxon>
        <taxon>Sphingobacteriia</taxon>
        <taxon>Sphingobacteriales</taxon>
        <taxon>Sphingobacteriaceae</taxon>
        <taxon>Mucilaginibacter</taxon>
    </lineage>
</organism>
<dbReference type="InterPro" id="IPR012910">
    <property type="entry name" value="Plug_dom"/>
</dbReference>
<dbReference type="EMBL" id="SACK01000004">
    <property type="protein sequence ID" value="RVU00693.1"/>
    <property type="molecule type" value="Genomic_DNA"/>
</dbReference>
<evidence type="ECO:0000256" key="5">
    <source>
        <dbReference type="ARBA" id="ARBA00023077"/>
    </source>
</evidence>
<evidence type="ECO:0000256" key="9">
    <source>
        <dbReference type="RuleBase" id="RU003357"/>
    </source>
</evidence>
<dbReference type="InterPro" id="IPR008969">
    <property type="entry name" value="CarboxyPept-like_regulatory"/>
</dbReference>
<comment type="subcellular location">
    <subcellularLocation>
        <location evidence="1 8">Cell outer membrane</location>
        <topology evidence="1 8">Multi-pass membrane protein</topology>
    </subcellularLocation>
</comment>
<keyword evidence="13" id="KW-0675">Receptor</keyword>
<accession>A0A437MSR7</accession>
<evidence type="ECO:0000256" key="3">
    <source>
        <dbReference type="ARBA" id="ARBA00022452"/>
    </source>
</evidence>
<dbReference type="Gene3D" id="2.40.170.20">
    <property type="entry name" value="TonB-dependent receptor, beta-barrel domain"/>
    <property type="match status" value="1"/>
</dbReference>
<dbReference type="InterPro" id="IPR039426">
    <property type="entry name" value="TonB-dep_rcpt-like"/>
</dbReference>
<comment type="similarity">
    <text evidence="8 9">Belongs to the TonB-dependent receptor family.</text>
</comment>
<evidence type="ECO:0000256" key="8">
    <source>
        <dbReference type="PROSITE-ProRule" id="PRU01360"/>
    </source>
</evidence>
<dbReference type="InterPro" id="IPR000531">
    <property type="entry name" value="Beta-barrel_TonB"/>
</dbReference>
<feature type="signal peptide" evidence="10">
    <location>
        <begin position="1"/>
        <end position="29"/>
    </location>
</feature>
<dbReference type="SUPFAM" id="SSF56935">
    <property type="entry name" value="Porins"/>
    <property type="match status" value="1"/>
</dbReference>
<evidence type="ECO:0000313" key="13">
    <source>
        <dbReference type="EMBL" id="RVU00693.1"/>
    </source>
</evidence>
<keyword evidence="6 8" id="KW-0472">Membrane</keyword>
<dbReference type="OrthoDB" id="9768177at2"/>
<evidence type="ECO:0000259" key="11">
    <source>
        <dbReference type="Pfam" id="PF00593"/>
    </source>
</evidence>
<evidence type="ECO:0000256" key="7">
    <source>
        <dbReference type="ARBA" id="ARBA00023237"/>
    </source>
</evidence>
<dbReference type="NCBIfam" id="TIGR04056">
    <property type="entry name" value="OMP_RagA_SusC"/>
    <property type="match status" value="1"/>
</dbReference>
<keyword evidence="14" id="KW-1185">Reference proteome</keyword>
<dbReference type="NCBIfam" id="TIGR04057">
    <property type="entry name" value="SusC_RagA_signa"/>
    <property type="match status" value="1"/>
</dbReference>
<dbReference type="RefSeq" id="WP_127705109.1">
    <property type="nucleotide sequence ID" value="NZ_SACK01000004.1"/>
</dbReference>
<keyword evidence="5 9" id="KW-0798">TonB box</keyword>
<evidence type="ECO:0000256" key="2">
    <source>
        <dbReference type="ARBA" id="ARBA00022448"/>
    </source>
</evidence>
<dbReference type="InterPro" id="IPR023997">
    <property type="entry name" value="TonB-dep_OMP_SusC/RagA_CS"/>
</dbReference>
<keyword evidence="3 8" id="KW-1134">Transmembrane beta strand</keyword>
<feature type="chain" id="PRO_5019181042" evidence="10">
    <location>
        <begin position="30"/>
        <end position="1031"/>
    </location>
</feature>
<comment type="caution">
    <text evidence="13">The sequence shown here is derived from an EMBL/GenBank/DDBJ whole genome shotgun (WGS) entry which is preliminary data.</text>
</comment>
<dbReference type="InterPro" id="IPR036942">
    <property type="entry name" value="Beta-barrel_TonB_sf"/>
</dbReference>
<sequence>MKKFTKLFCWRAVLFSQVLLFCTCLCGYAQNVLITGTISDAITGETLVGATVQVKGTTTGVATDINGKFRLSVTQGAVLEIKSIGYTSQSVTVLSEQALVIKLQPENSVLTEVLVVGYATQKKADLTGAVSSIKSSDIANLPVGGADQILQGKAAGVTVTQSTGAPGDGINVRIRGIGTINDNNPLYVIDGIPTKDGINQISPNDIETISVLKDASSAAIYGARASNGVVIITTKKGKSGKPKVNINAYTGVQTSQHLIKMANTSQYVTAYNIAAAADGRTPIPQDVIDGLPDVDWQNEVLRPAPISNAQASISGGSENTTYIISANYFTQNGLIKNSSFNRLNLRTSINSELSRYVSVGTNINLGYAKNRQVGTSGDGFGAGNPGASVLRYALFRTPATPIRNANGQFVDIPEHPEYFGDGLNPVGFADNYNRNFYDYSVLGNVFLEVRPVKNLKLRSDFGTNFLITDYKQFFATWGIDRFLNTPNSLAQSNTNQFDYNWTNTAIYDLTLEKHVFNFLAGTEIIKSEIRMLGASRTLFSDQGEVFQYLDNGLGIQQNGGNQTHWALLSFFGRVNYTYNSKYLATFNFRRDGSSRLGPSNRYGNFYGGSVGWRIDQEEFMKDAGPVSALKLRAGIGQLGNQEIGNFSYATLVNTSGYYPFGGTGNAGYSINTLGNPNVRWETSTQTDVGIDLGLFDNALNITADYYVKNTSGMLLQPAQPSSTGGAASAFVNAGKMRNHGFEFELNYRSPAKQKFRYELIGNLTTNKNEVTSLAGGSPLVGGRIDNNYYATRTAVGHPVGSFYLLQQEGIFQNEQEVFTHAYQGPGIQPGDVKFKDISGPDGTPDGVIDEFDRTYAGSPIPKLTYGLTANLSYGGFNLSLFFQGVHGNSLYNQVNTDIEGFYRAFNITERVATQSWSGEGSTNEFPRLSWNGATNNKRPSTRFLESGSYLRLKNVQLGYSFNDRLMKSIRLSSVRVFVSAQNVFTITKYTGIDPEIYTNSNSLGDGVRAVGIDWGTYPSARTITVGINANF</sequence>
<dbReference type="Pfam" id="PF00593">
    <property type="entry name" value="TonB_dep_Rec_b-barrel"/>
    <property type="match status" value="1"/>
</dbReference>
<evidence type="ECO:0000256" key="6">
    <source>
        <dbReference type="ARBA" id="ARBA00023136"/>
    </source>
</evidence>
<dbReference type="Gene3D" id="2.60.40.1120">
    <property type="entry name" value="Carboxypeptidase-like, regulatory domain"/>
    <property type="match status" value="1"/>
</dbReference>
<feature type="domain" description="TonB-dependent receptor plug" evidence="12">
    <location>
        <begin position="123"/>
        <end position="229"/>
    </location>
</feature>
<dbReference type="Pfam" id="PF07715">
    <property type="entry name" value="Plug"/>
    <property type="match status" value="1"/>
</dbReference>
<evidence type="ECO:0000256" key="4">
    <source>
        <dbReference type="ARBA" id="ARBA00022692"/>
    </source>
</evidence>
<evidence type="ECO:0000313" key="14">
    <source>
        <dbReference type="Proteomes" id="UP000282759"/>
    </source>
</evidence>
<name>A0A437MSR7_9SPHI</name>
<proteinExistence type="inferred from homology"/>
<gene>
    <name evidence="13" type="ORF">EOD41_11900</name>
</gene>
<keyword evidence="10" id="KW-0732">Signal</keyword>
<dbReference type="AlphaFoldDB" id="A0A437MSR7"/>
<dbReference type="Pfam" id="PF13715">
    <property type="entry name" value="CarbopepD_reg_2"/>
    <property type="match status" value="1"/>
</dbReference>
<dbReference type="InterPro" id="IPR023996">
    <property type="entry name" value="TonB-dep_OMP_SusC/RagA"/>
</dbReference>
<feature type="domain" description="TonB-dependent receptor-like beta-barrel" evidence="11">
    <location>
        <begin position="425"/>
        <end position="982"/>
    </location>
</feature>
<dbReference type="Gene3D" id="2.170.130.10">
    <property type="entry name" value="TonB-dependent receptor, plug domain"/>
    <property type="match status" value="1"/>
</dbReference>
<keyword evidence="2 8" id="KW-0813">Transport</keyword>
<reference evidence="13 14" key="1">
    <citation type="submission" date="2019-01" db="EMBL/GenBank/DDBJ databases">
        <authorList>
            <person name="Chen W.-M."/>
        </authorList>
    </citation>
    <scope>NUCLEOTIDE SEQUENCE [LARGE SCALE GENOMIC DNA]</scope>
    <source>
        <strain evidence="13 14">YBJ-36</strain>
    </source>
</reference>
<dbReference type="SUPFAM" id="SSF49464">
    <property type="entry name" value="Carboxypeptidase regulatory domain-like"/>
    <property type="match status" value="1"/>
</dbReference>
<evidence type="ECO:0000259" key="12">
    <source>
        <dbReference type="Pfam" id="PF07715"/>
    </source>
</evidence>
<keyword evidence="4 8" id="KW-0812">Transmembrane</keyword>